<dbReference type="KEGG" id="tni:TVNIR_2855"/>
<keyword evidence="3" id="KW-1185">Reference proteome</keyword>
<keyword evidence="2" id="KW-0378">Hydrolase</keyword>
<sequence length="469" mass="50012">MGLTIFQMNDHELLDLLAELAGEFDVPGVAAGVWHKGKATFACHGVTSIENPLPVDAHTLFQAGSIGKTFTATALLILAQTGRVELDAPVRRYVPELHLADATAATQVTVLQLLNHTAGWEGDFFPNTGEGDDALARYVARLDEVAQLTPPGAAFSYNNAAFCLAGRVIENVTGDTYEHAIRRLILQPLGLRESFFFRDQVMTRRFVVGHKPSADAALQVARPWVLPRNGAPAGGIATSVADLLAWARFHSGDGHVADGRRVLSESGLRSMREPTVQMPGSAIGDALGIGWFLSDIGGAQLVGHDGSTNGQEASLSFLPEQDWALTLMTNASPGGLALNRIARRRVLAACTGIVDEDPEPVSAAPGALAAYAGEYRARGMRCVVADDQAGGLAFTLHNDPELLALMFEIGEAPRSRPTTLQVGLVAGHADRYVFASGPAQGVTGYFIRDGDGRVRALHLFGRWLPRQPS</sequence>
<accession>L0DZL8</accession>
<dbReference type="GO" id="GO:0008800">
    <property type="term" value="F:beta-lactamase activity"/>
    <property type="evidence" value="ECO:0007669"/>
    <property type="project" value="UniProtKB-EC"/>
</dbReference>
<dbReference type="InterPro" id="IPR050491">
    <property type="entry name" value="AmpC-like"/>
</dbReference>
<proteinExistence type="predicted"/>
<organism evidence="2 3">
    <name type="scientific">Thioalkalivibrio nitratireducens (strain DSM 14787 / UNIQEM 213 / ALEN2)</name>
    <dbReference type="NCBI Taxonomy" id="1255043"/>
    <lineage>
        <taxon>Bacteria</taxon>
        <taxon>Pseudomonadati</taxon>
        <taxon>Pseudomonadota</taxon>
        <taxon>Gammaproteobacteria</taxon>
        <taxon>Chromatiales</taxon>
        <taxon>Ectothiorhodospiraceae</taxon>
        <taxon>Thioalkalivibrio</taxon>
    </lineage>
</organism>
<dbReference type="InterPro" id="IPR001466">
    <property type="entry name" value="Beta-lactam-related"/>
</dbReference>
<dbReference type="PANTHER" id="PTHR46825:SF15">
    <property type="entry name" value="BETA-LACTAMASE-RELATED DOMAIN-CONTAINING PROTEIN"/>
    <property type="match status" value="1"/>
</dbReference>
<feature type="domain" description="Beta-lactamase-related" evidence="1">
    <location>
        <begin position="17"/>
        <end position="341"/>
    </location>
</feature>
<dbReference type="eggNOG" id="COG1680">
    <property type="taxonomic scope" value="Bacteria"/>
</dbReference>
<dbReference type="HOGENOM" id="CLU_020027_13_0_6"/>
<dbReference type="Pfam" id="PF00144">
    <property type="entry name" value="Beta-lactamase"/>
    <property type="match status" value="1"/>
</dbReference>
<dbReference type="Gene3D" id="3.40.710.10">
    <property type="entry name" value="DD-peptidase/beta-lactamase superfamily"/>
    <property type="match status" value="1"/>
</dbReference>
<evidence type="ECO:0000259" key="1">
    <source>
        <dbReference type="Pfam" id="PF00144"/>
    </source>
</evidence>
<dbReference type="PANTHER" id="PTHR46825">
    <property type="entry name" value="D-ALANYL-D-ALANINE-CARBOXYPEPTIDASE/ENDOPEPTIDASE AMPH"/>
    <property type="match status" value="1"/>
</dbReference>
<dbReference type="EMBL" id="CP003989">
    <property type="protein sequence ID" value="AGA34493.1"/>
    <property type="molecule type" value="Genomic_DNA"/>
</dbReference>
<gene>
    <name evidence="2" type="ordered locus">TVNIR_2855</name>
</gene>
<dbReference type="InterPro" id="IPR012338">
    <property type="entry name" value="Beta-lactam/transpept-like"/>
</dbReference>
<evidence type="ECO:0000313" key="2">
    <source>
        <dbReference type="EMBL" id="AGA34493.1"/>
    </source>
</evidence>
<name>L0DZL8_THIND</name>
<dbReference type="STRING" id="1255043.TVNIR_2855"/>
<dbReference type="AlphaFoldDB" id="L0DZL8"/>
<dbReference type="EC" id="3.5.2.6" evidence="2"/>
<reference evidence="2" key="1">
    <citation type="submission" date="2015-12" db="EMBL/GenBank/DDBJ databases">
        <authorList>
            <person name="Tikhonova T.V."/>
            <person name="Pavlov A.R."/>
            <person name="Beletsky A.V."/>
            <person name="Mardanov A.V."/>
            <person name="Sorokin D.Y."/>
            <person name="Ravin N.V."/>
            <person name="Popov V.O."/>
        </authorList>
    </citation>
    <scope>NUCLEOTIDE SEQUENCE</scope>
    <source>
        <strain evidence="2">DSM 14787</strain>
    </source>
</reference>
<evidence type="ECO:0000313" key="3">
    <source>
        <dbReference type="Proteomes" id="UP000010809"/>
    </source>
</evidence>
<dbReference type="PATRIC" id="fig|1255043.3.peg.2880"/>
<dbReference type="Proteomes" id="UP000010809">
    <property type="component" value="Chromosome"/>
</dbReference>
<protein>
    <submittedName>
        <fullName evidence="2">Beta-lactamase</fullName>
        <ecNumber evidence="2">3.5.2.6</ecNumber>
    </submittedName>
</protein>
<dbReference type="SUPFAM" id="SSF56601">
    <property type="entry name" value="beta-lactamase/transpeptidase-like"/>
    <property type="match status" value="1"/>
</dbReference>